<dbReference type="VEuPathDB" id="ToxoDB:CSUI_004455"/>
<gene>
    <name evidence="2" type="ORF">CSUI_004455</name>
</gene>
<feature type="non-terminal residue" evidence="2">
    <location>
        <position position="1"/>
    </location>
</feature>
<organism evidence="2 3">
    <name type="scientific">Cystoisospora suis</name>
    <dbReference type="NCBI Taxonomy" id="483139"/>
    <lineage>
        <taxon>Eukaryota</taxon>
        <taxon>Sar</taxon>
        <taxon>Alveolata</taxon>
        <taxon>Apicomplexa</taxon>
        <taxon>Conoidasida</taxon>
        <taxon>Coccidia</taxon>
        <taxon>Eucoccidiorida</taxon>
        <taxon>Eimeriorina</taxon>
        <taxon>Sarcocystidae</taxon>
        <taxon>Cystoisospora</taxon>
    </lineage>
</organism>
<protein>
    <submittedName>
        <fullName evidence="2">Uncharacterized protein</fullName>
    </submittedName>
</protein>
<name>A0A2C6L0V1_9APIC</name>
<evidence type="ECO:0000313" key="2">
    <source>
        <dbReference type="EMBL" id="PHJ21695.1"/>
    </source>
</evidence>
<comment type="caution">
    <text evidence="2">The sequence shown here is derived from an EMBL/GenBank/DDBJ whole genome shotgun (WGS) entry which is preliminary data.</text>
</comment>
<evidence type="ECO:0000313" key="3">
    <source>
        <dbReference type="Proteomes" id="UP000221165"/>
    </source>
</evidence>
<sequence>VVTAPPMTSAQANSTDSDRNSECPRTQEAKQEGIK</sequence>
<dbReference type="EMBL" id="MIGC01002079">
    <property type="protein sequence ID" value="PHJ21695.1"/>
    <property type="molecule type" value="Genomic_DNA"/>
</dbReference>
<dbReference type="GeneID" id="94427857"/>
<feature type="region of interest" description="Disordered" evidence="1">
    <location>
        <begin position="1"/>
        <end position="35"/>
    </location>
</feature>
<dbReference type="RefSeq" id="XP_067923375.1">
    <property type="nucleotide sequence ID" value="XM_068064646.1"/>
</dbReference>
<feature type="compositionally biased region" description="Basic and acidic residues" evidence="1">
    <location>
        <begin position="16"/>
        <end position="35"/>
    </location>
</feature>
<proteinExistence type="predicted"/>
<dbReference type="Proteomes" id="UP000221165">
    <property type="component" value="Unassembled WGS sequence"/>
</dbReference>
<accession>A0A2C6L0V1</accession>
<evidence type="ECO:0000256" key="1">
    <source>
        <dbReference type="SAM" id="MobiDB-lite"/>
    </source>
</evidence>
<reference evidence="2 3" key="1">
    <citation type="journal article" date="2017" name="Int. J. Parasitol.">
        <title>The genome of the protozoan parasite Cystoisospora suis and a reverse vaccinology approach to identify vaccine candidates.</title>
        <authorList>
            <person name="Palmieri N."/>
            <person name="Shrestha A."/>
            <person name="Ruttkowski B."/>
            <person name="Beck T."/>
            <person name="Vogl C."/>
            <person name="Tomley F."/>
            <person name="Blake D.P."/>
            <person name="Joachim A."/>
        </authorList>
    </citation>
    <scope>NUCLEOTIDE SEQUENCE [LARGE SCALE GENOMIC DNA]</scope>
    <source>
        <strain evidence="2 3">Wien I</strain>
    </source>
</reference>
<dbReference type="AlphaFoldDB" id="A0A2C6L0V1"/>
<keyword evidence="3" id="KW-1185">Reference proteome</keyword>
<feature type="compositionally biased region" description="Polar residues" evidence="1">
    <location>
        <begin position="1"/>
        <end position="15"/>
    </location>
</feature>